<dbReference type="InterPro" id="IPR009003">
    <property type="entry name" value="Peptidase_S1_PA"/>
</dbReference>
<dbReference type="Proteomes" id="UP000598820">
    <property type="component" value="Unassembled WGS sequence"/>
</dbReference>
<comment type="caution">
    <text evidence="1">The sequence shown here is derived from an EMBL/GenBank/DDBJ whole genome shotgun (WGS) entry which is preliminary data.</text>
</comment>
<sequence length="510" mass="58271">MNLSERLQKLTIRINRIGSGILFIHPNDVKHYYVFTANHCLENNPTFCLVEYEEPVGVFKKIIVDKANTFADPKNDFAIILLDKADFPLDESAIPSLSIGRITDESGTFQFRGYPAALAGEATKLEARFIEGNAQGFKIRVTTNLSDSSGELASSSVAGFSGSGVVLDAGDQPALVGIVTHLGNSAGSFNQVHCCNFSMINQLFNRYSLPQLTVDDVAGRLDDQTTETLYSSLLKVQLPDNVFVGEINIARSELFDYAKREEKYIPFRLDSRQFVYELLKMKGLRLSGDFAVYNNKIVTFYDLTQRDNSFHHLVDQGTVECLAVDEYCSTPDSQRTFVNLLNNCLSRKLHHLNVSWKHEDKTFIFGPQDEGLGKRQIKWQGKVKSERTVFEAKMQSKTNPDEPDKLLHCTHFAFQGHFRQFGQQWFFNIMPDSYATWNGSKKHPWKTQELAAYKKKNERNGEVFTHVRFLAYFLTQNKDFFVNFDDLVCFDNAPKLADEYWHIKKEKKEK</sequence>
<proteinExistence type="predicted"/>
<dbReference type="AlphaFoldDB" id="A0A926Y2S5"/>
<evidence type="ECO:0000313" key="1">
    <source>
        <dbReference type="EMBL" id="MBD2703352.1"/>
    </source>
</evidence>
<organism evidence="1 2">
    <name type="scientific">Spirosoma profusum</name>
    <dbReference type="NCBI Taxonomy" id="2771354"/>
    <lineage>
        <taxon>Bacteria</taxon>
        <taxon>Pseudomonadati</taxon>
        <taxon>Bacteroidota</taxon>
        <taxon>Cytophagia</taxon>
        <taxon>Cytophagales</taxon>
        <taxon>Cytophagaceae</taxon>
        <taxon>Spirosoma</taxon>
    </lineage>
</organism>
<gene>
    <name evidence="1" type="ORF">IC229_22100</name>
</gene>
<dbReference type="EMBL" id="JACWZY010000021">
    <property type="protein sequence ID" value="MBD2703352.1"/>
    <property type="molecule type" value="Genomic_DNA"/>
</dbReference>
<reference evidence="1" key="1">
    <citation type="submission" date="2020-09" db="EMBL/GenBank/DDBJ databases">
        <authorList>
            <person name="Kim M.K."/>
        </authorList>
    </citation>
    <scope>NUCLEOTIDE SEQUENCE</scope>
    <source>
        <strain evidence="1">BT702</strain>
    </source>
</reference>
<dbReference type="RefSeq" id="WP_190889202.1">
    <property type="nucleotide sequence ID" value="NZ_JACWZY010000021.1"/>
</dbReference>
<evidence type="ECO:0000313" key="2">
    <source>
        <dbReference type="Proteomes" id="UP000598820"/>
    </source>
</evidence>
<name>A0A926Y2S5_9BACT</name>
<protein>
    <submittedName>
        <fullName evidence="1">Trypsin-like peptidase domain-containing protein</fullName>
    </submittedName>
</protein>
<accession>A0A926Y2S5</accession>
<keyword evidence="2" id="KW-1185">Reference proteome</keyword>
<dbReference type="SUPFAM" id="SSF50494">
    <property type="entry name" value="Trypsin-like serine proteases"/>
    <property type="match status" value="1"/>
</dbReference>